<dbReference type="CDD" id="cd00102">
    <property type="entry name" value="IPT"/>
    <property type="match status" value="5"/>
</dbReference>
<feature type="domain" description="IPT/TIG" evidence="3">
    <location>
        <begin position="1822"/>
        <end position="1900"/>
    </location>
</feature>
<dbReference type="Gene3D" id="2.30.30.100">
    <property type="match status" value="8"/>
</dbReference>
<feature type="signal peptide" evidence="2">
    <location>
        <begin position="1"/>
        <end position="34"/>
    </location>
</feature>
<dbReference type="Pfam" id="PF13205">
    <property type="entry name" value="Big_5"/>
    <property type="match status" value="2"/>
</dbReference>
<dbReference type="NCBIfam" id="TIGR04183">
    <property type="entry name" value="Por_Secre_tail"/>
    <property type="match status" value="1"/>
</dbReference>
<dbReference type="PANTHER" id="PTHR46580:SF2">
    <property type="entry name" value="MAM DOMAIN-CONTAINING PROTEIN"/>
    <property type="match status" value="1"/>
</dbReference>
<reference evidence="4" key="1">
    <citation type="submission" date="2023-07" db="EMBL/GenBank/DDBJ databases">
        <authorList>
            <person name="Kim M.K."/>
        </authorList>
    </citation>
    <scope>NUCLEOTIDE SEQUENCE</scope>
    <source>
        <strain evidence="4">ASUV-10-1</strain>
    </source>
</reference>
<keyword evidence="1 2" id="KW-0732">Signal</keyword>
<dbReference type="RefSeq" id="WP_305006813.1">
    <property type="nucleotide sequence ID" value="NZ_JAUQSY010000007.1"/>
</dbReference>
<evidence type="ECO:0000256" key="2">
    <source>
        <dbReference type="SAM" id="SignalP"/>
    </source>
</evidence>
<feature type="domain" description="IPT/TIG" evidence="3">
    <location>
        <begin position="2716"/>
        <end position="2794"/>
    </location>
</feature>
<protein>
    <submittedName>
        <fullName evidence="4">FG-GAP-like repeat-containing protein</fullName>
    </submittedName>
</protein>
<evidence type="ECO:0000256" key="1">
    <source>
        <dbReference type="ARBA" id="ARBA00022729"/>
    </source>
</evidence>
<feature type="domain" description="IPT/TIG" evidence="3">
    <location>
        <begin position="1985"/>
        <end position="2066"/>
    </location>
</feature>
<name>A0ABT9BEN0_9BACT</name>
<accession>A0ABT9BEN0</accession>
<dbReference type="PANTHER" id="PTHR46580">
    <property type="entry name" value="SENSOR KINASE-RELATED"/>
    <property type="match status" value="1"/>
</dbReference>
<feature type="domain" description="IPT/TIG" evidence="3">
    <location>
        <begin position="3099"/>
        <end position="3179"/>
    </location>
</feature>
<feature type="domain" description="IPT/TIG" evidence="3">
    <location>
        <begin position="561"/>
        <end position="640"/>
    </location>
</feature>
<feature type="domain" description="IPT/TIG" evidence="3">
    <location>
        <begin position="1119"/>
        <end position="1199"/>
    </location>
</feature>
<gene>
    <name evidence="4" type="ORF">Q5H93_12230</name>
</gene>
<comment type="caution">
    <text evidence="4">The sequence shown here is derived from an EMBL/GenBank/DDBJ whole genome shotgun (WGS) entry which is preliminary data.</text>
</comment>
<dbReference type="Proteomes" id="UP001176429">
    <property type="component" value="Unassembled WGS sequence"/>
</dbReference>
<dbReference type="Pfam" id="PF13517">
    <property type="entry name" value="FG-GAP_3"/>
    <property type="match status" value="13"/>
</dbReference>
<evidence type="ECO:0000259" key="3">
    <source>
        <dbReference type="SMART" id="SM00429"/>
    </source>
</evidence>
<feature type="domain" description="IPT/TIG" evidence="3">
    <location>
        <begin position="3502"/>
        <end position="3579"/>
    </location>
</feature>
<dbReference type="InterPro" id="IPR032812">
    <property type="entry name" value="SbsA_Ig"/>
</dbReference>
<feature type="chain" id="PRO_5046863855" evidence="2">
    <location>
        <begin position="35"/>
        <end position="4224"/>
    </location>
</feature>
<evidence type="ECO:0000313" key="4">
    <source>
        <dbReference type="EMBL" id="MDO7875502.1"/>
    </source>
</evidence>
<dbReference type="Gene3D" id="2.60.40.10">
    <property type="entry name" value="Immunoglobulins"/>
    <property type="match status" value="17"/>
</dbReference>
<dbReference type="InterPro" id="IPR014756">
    <property type="entry name" value="Ig_E-set"/>
</dbReference>
<dbReference type="Gene3D" id="2.130.10.130">
    <property type="entry name" value="Integrin alpha, N-terminal"/>
    <property type="match status" value="3"/>
</dbReference>
<dbReference type="Pfam" id="PF01833">
    <property type="entry name" value="TIG"/>
    <property type="match status" value="9"/>
</dbReference>
<organism evidence="4 5">
    <name type="scientific">Hymenobacter aranciens</name>
    <dbReference type="NCBI Taxonomy" id="3063996"/>
    <lineage>
        <taxon>Bacteria</taxon>
        <taxon>Pseudomonadati</taxon>
        <taxon>Bacteroidota</taxon>
        <taxon>Cytophagia</taxon>
        <taxon>Cytophagales</taxon>
        <taxon>Hymenobacteraceae</taxon>
        <taxon>Hymenobacter</taxon>
    </lineage>
</organism>
<dbReference type="EMBL" id="JAUQSY010000007">
    <property type="protein sequence ID" value="MDO7875502.1"/>
    <property type="molecule type" value="Genomic_DNA"/>
</dbReference>
<dbReference type="InterPro" id="IPR002909">
    <property type="entry name" value="IPT_dom"/>
</dbReference>
<feature type="domain" description="IPT/TIG" evidence="3">
    <location>
        <begin position="2906"/>
        <end position="2988"/>
    </location>
</feature>
<dbReference type="InterPro" id="IPR013517">
    <property type="entry name" value="FG-GAP"/>
</dbReference>
<dbReference type="InterPro" id="IPR028994">
    <property type="entry name" value="Integrin_alpha_N"/>
</dbReference>
<sequence length="4224" mass="412303">MKHFSSKGIGRAAGAMRRLLMSAALLALAPAAQAQLFGTATTYSSGTGGAPVGVAVADFNADGKPDVATANNATNTVAVLLGSGTGSLGAAATYGTGAGSAPQWVAAADLNGDNYPDLVTANTGTNQVGVLLNNGSGGFGAVATYGSGAASAPLGLALADVNADGNPDIITANNGSNTIGVLLNAGGGSFGTVVTYATGTGTAPLGVAMADINGDGRPDVVTANSGNSTASVLLSSGPGTFGAATAYGTGAGSTPNGVALADLNADGRPDLVTANTGSNTIGTLLNSGTGTFGTVTTTSTGAGSAPAAIALADVNADGRPDAVLALNSSNAVGVLLGSGPGTFGTVTSYSAGPGSAPLALTLADLNGDALADIVSNNNGSNTVGVLLNQNATATITSFAPTTSRAGATVTVTGTGLAGATGVTVNGTAGTISGTPTGTSLSFVVGAGSSTGLIRISTAGGSATSSTNLTVIPTPALASTTPTVGATGTVLTVTGTDLQNPSAVTFTGVGGTFGAAGYSANAAGTTLSNVVVPSGLQPGNATFTVSTPGGTTNALSFLVSLPPVITSFAPASGQAGATITLTGSRLADVTDVTVNGVAAAFTLGTATSLSFTVPTGTGATQQVVLTSPGGTSVPSTAFTAQLRVTSTNPAPALNTALVTSSALSTTFSEPVTAASAQNLRVFSSQVGGRKAGNVTVSRSTATFRSSLPGSRADFKPGELVEVTVPATIANASGLTVSKKVYQFRTAVGATGTGNFAVASNAPASRAASNVCLGDLDGDGDLDMATSGSYSGSVGITFNDGAGNYSGGQIMTFDGAAGLAMGDLDNDGDLDLAVAQVYQQGSSTLPVGWATILLNNGSGSFSTNGTVSLGTGSAPTLALGDLDGDGDLDLVAPLRLYSELAIRFNNGSGSFGGGQTLPSTNTAHVVLADMDGDGDLDIVRDIGNGGNGSSTSIATYVNNGSGTFASGPAGSTITAGQSVSVAVGDMDGDGDLDLATCSYNWPGTVAIWKNNGNGTYPSTAASSSVLGGYYPSDVDLADVDGDGDLDLLAVSSGALNVRLNNGNGIIGGGQTLSLSTGGAEDNLATGDVDGDGDLDVLLESSGSSGSSYGAVNVCLNGPSLVPIITSFTPTSGAQGTSVIITGTNFTGATSVSFNGTVATAIANNTATSLTVNVPVGATNGYLNVTTAAGTSAPSSTIFIVVLPPTLTSFTPTSGPVGTSVTITGTNFTGATGVSFNATAATSFVVNSNTSITATVPAGATTGPISVQALGGTVTSTGTFTVIQPPVLSSISPGSGPTGVGLTLTGTTLTGTTVITFAGSSNNTVSSGFTINAAGTQISGIIVPAGAITGPVTVTTPVGTSNSLTFTLTAALAVTTVSPTINNRAAGLTSPSQLTFSLPLAAGAENGLRVHSTLRGGLLTRGTTPVVRSGNTLTYTPTQPYQAGEVVSVSVTSAAMATGGETLPRSKVYQFRTGVSTGGRGLFQLGADHSVGTGPLAVVTADVDNDGDQDMLVGIVGGPNGAGVNVRLNNGNGTSFSTSQTLAGANSYIATGDVDGDGDVDFVGTGSSSALVRLNNGSGVFTNGQTVSASGEVVLADMDGDGDLDLVSSDSGGVGVSLNDGTGTFGAGQGTTTGFSSRGLVVGDLDNDGDLDALSGTFNYPAYVYVLTNNGYGALTKTQTVTVNDYAYQLSLGDVDGDGDLDFAVCSTGTGTLGTTIGLNNGSGNFSTRSVAQENRSYDAVLADVDGDGDPDLLTSEVNDRRVLLRLNDGTGIFGLTQSIPVGSYVLNINTADMDGDGDLDLLVSDNNNGNAGTVGVRFNIGGTQPGITSIAPTMGPVGSTVVITGINLGTATAVSFNGVAATSFTATSATTISAVVPTGATTGTITVTTPSGAATSPVFTVTTPSLSGVSPAAAALGATLTLYGSNLYGTHTITFGGGVTQTSGFIVNAAGSQITGVVIPAGAVTGPVTATAGTVTTNGVNLTVYQQPTITSISPTSGPAGTSVTITGTNLTGGTVTVRVNGSTGSTGTISSNNGTTLVFTVRSGSTTGPVYLSNGGGTATGPVFTVLTPQLAVTQNGTSYPSNGTAYSFGSQVVNTTSAPVTFTLTNAGTADLAIYSITSGGNYGVSGAVPTTVPAGGTATVSATFTPLSSGTRSGYLTIYSSLGYYYVNLTGTGVVGPALTSISPTSGAVGSIVALNGSNLTGTTTITFGGGATVTSGFSVTATQITGIVVPAGATTGNVTVSTASATSNGVAFTVLTPLAITAVSPVANLRNAARTSPVQVAFNQAVTSGSASALKVFSGQRGGLLTRGATPAVASGSTLTYTPATTFQPGETVQATVTTAATATAGGSLAAARVVQFTAAATGGTGVFSGGTNPAVGLYPYSMTMGDVDGDGDLDVLASHDDNNAVSVRLNNGSGTFSGTTEVAVGSLPRSVTVGDVDGDGDLDLLTSNYGANTVSVRFNNGSGSFGGGSEVSVGPTAINNVFSVTLGDVDGDGDLDILAASNDGNTVSIRLNNGSGSFGGGSDPAVGSGPYTAVVGDVDGDGDLDLLTPNSNVGTVSVRLNNGLGVFGNGTDLNVGTNPYSVALGDVDGDGDLDLLTANYGSNDVSVRFNNGAGVFGGGTEVAVGTSPYSVKLGDVDGDGDLDLVTANFSNTSASVRLNNGSGVFGGGTNPVVGVAPTTVALADVDSDGDLDLLTANFGGTVSVRFNNLTTPAPALSSLSPTSGPVGTSVTVTGSNLTGATSVSFNGTTTTAISNNTASGLTVSVPIGATTGNVTVTTPDGTSNGLPFTVTAPQLAVAQGGTSYPNNGSVYNFGNQVVNTTSAPVAFTLTNVGNAALTISGITASGNFALSGAVPTTVPASGSATVSATFTPTASGVRNGTLVITSSLGTYTVNLTGNGQTPAPMLSSISPNSGTVGTSVTLTGTNLTGASSINFAGGTAVTTGFTVNGAGTQITGIVVPGGAATGNVTLTTPGGTSNGVTFTVLAPQLAVTEGSTSYPSGGGAYNFGSQVVNTPGTAIFTLTNAGTAALSISSITTTGDYATSGANPNTIMAGATAAVYVVFTPTAVGVRPGTLMITSSLGTYTVNLTGTGRTPAPVLSSLSPTSGPVGTSVTITGSNLGGASSVSFNGTVVNSNAFTSNSANSIVLNVPVGATTGNVVVTTAGGTSNGLAFTVLTAPIIASVAVPANGTYGPAAASAFRTLDFVLTFDQAVTVTGTPQLGLTIGSASMAASYVSGSGSTGLTFRYIPQVGDFDADGIAVGVLTLNGGSLRSSGGLNASLALPTLPSTAAVLVDGVAPTVASLVRYAPTAPLTNASGSTGVVFRLTFTKPVTGVGAAIMGLTTVNSAQGAIGSVTAVSGSVYDVEVRNLTGDGTLTLFLGSNTGIADAAGNALVRGAAVYETYLLDHTAPVTTISNQPAATTTSTTASFGFAATDANGVARYETSLDGAAFASAASPASYSGLSVGAHTFQVRAIDNAGNVESPALSYTWTVQALTPAPSLTALTPAYGVVGDAITISGSALSGATAVSFNGTAASFTVSSATSLTATVPAGASTGNVTVTTAGGTSNGLPFTVLTDLSISTGTMGSPVAIAAGNYRNVTITGTGAASLGSGVVAYGSFAVQAGAYLSTNCQVLTGIGSFTLAASSTLAICNAEGIGASGAIGAVRVTGSRSFSTDANYLYNGTVAQQTGTGLPARVRSLTTTNPATLTLTAPTAVAQTLTIGAAGNLDLSGQTLTLLSDATGTALVVNSGSGVVTGGTATVQRYLTTTNQGLGYRHYSSPVRGNTLADLQTATFTPVFNPTYNTSATPNYVTPFPTVLGYDQARVAGPASTYSGFDKGWYSPATSPTTPAAFTVGQGYSTYLAGTEKVDFTGTLNTGTYAVNLARTTGPTAAAGGWALVGNPYPAPIDWTRIAPADRPGLDASIYVYESSSAYGGAYRSYVNGVGNGSPLIGAAQGFWVQVSTGQTAGSLTFRDAHRLTSYATQVPVRRTAADTRPQLQLTLAGAGLTDDVYLYAEASATAAVDAAFDATKLLNPHGLNVATLTTAGPALAIDGRADLSTATTIPLQVGVPAVGSYTFTATALQNLAPGTTLVLVDALQNTRTALAAGVSYAFTTTTTTLPGRFFLNLVSAGALGMADNALAAQVLLYPSPAHGTATLQVPAGLRTGPAVLLNALGQTVRQLSLTSASTTVDLRGLAAGVYTLRLTAATGTITRRLVVE</sequence>
<feature type="domain" description="IPT/TIG" evidence="3">
    <location>
        <begin position="1201"/>
        <end position="1280"/>
    </location>
</feature>
<keyword evidence="5" id="KW-1185">Reference proteome</keyword>
<dbReference type="NCBIfam" id="NF012200">
    <property type="entry name" value="choice_anch_D"/>
    <property type="match status" value="3"/>
</dbReference>
<dbReference type="InterPro" id="IPR013783">
    <property type="entry name" value="Ig-like_fold"/>
</dbReference>
<dbReference type="SUPFAM" id="SSF69318">
    <property type="entry name" value="Integrin alpha N-terminal domain"/>
    <property type="match status" value="6"/>
</dbReference>
<dbReference type="InterPro" id="IPR026444">
    <property type="entry name" value="Secre_tail"/>
</dbReference>
<dbReference type="SMART" id="SM00429">
    <property type="entry name" value="IPT"/>
    <property type="match status" value="9"/>
</dbReference>
<dbReference type="SUPFAM" id="SSF81296">
    <property type="entry name" value="E set domains"/>
    <property type="match status" value="11"/>
</dbReference>
<evidence type="ECO:0000313" key="5">
    <source>
        <dbReference type="Proteomes" id="UP001176429"/>
    </source>
</evidence>
<proteinExistence type="predicted"/>